<keyword evidence="5 7" id="KW-0472">Membrane</keyword>
<name>A0A7S3PXW5_9STRA</name>
<feature type="compositionally biased region" description="Basic residues" evidence="6">
    <location>
        <begin position="466"/>
        <end position="478"/>
    </location>
</feature>
<dbReference type="GO" id="GO:0046964">
    <property type="term" value="F:3'-phosphoadenosine 5'-phosphosulfate transmembrane transporter activity"/>
    <property type="evidence" value="ECO:0007669"/>
    <property type="project" value="TreeGrafter"/>
</dbReference>
<dbReference type="Pfam" id="PF08449">
    <property type="entry name" value="UAA"/>
    <property type="match status" value="1"/>
</dbReference>
<dbReference type="PANTHER" id="PTHR10778">
    <property type="entry name" value="SOLUTE CARRIER FAMILY 35 MEMBER B"/>
    <property type="match status" value="1"/>
</dbReference>
<dbReference type="GO" id="GO:0005789">
    <property type="term" value="C:endoplasmic reticulum membrane"/>
    <property type="evidence" value="ECO:0007669"/>
    <property type="project" value="TreeGrafter"/>
</dbReference>
<evidence type="ECO:0000256" key="3">
    <source>
        <dbReference type="ARBA" id="ARBA00022692"/>
    </source>
</evidence>
<dbReference type="GO" id="GO:0000139">
    <property type="term" value="C:Golgi membrane"/>
    <property type="evidence" value="ECO:0007669"/>
    <property type="project" value="TreeGrafter"/>
</dbReference>
<dbReference type="InterPro" id="IPR013657">
    <property type="entry name" value="SCL35B1-4/HUT1"/>
</dbReference>
<evidence type="ECO:0000256" key="6">
    <source>
        <dbReference type="SAM" id="MobiDB-lite"/>
    </source>
</evidence>
<evidence type="ECO:0000256" key="5">
    <source>
        <dbReference type="ARBA" id="ARBA00023136"/>
    </source>
</evidence>
<feature type="region of interest" description="Disordered" evidence="6">
    <location>
        <begin position="14"/>
        <end position="38"/>
    </location>
</feature>
<evidence type="ECO:0000313" key="8">
    <source>
        <dbReference type="EMBL" id="CAE0459333.1"/>
    </source>
</evidence>
<keyword evidence="2" id="KW-0813">Transport</keyword>
<feature type="transmembrane region" description="Helical" evidence="7">
    <location>
        <begin position="299"/>
        <end position="317"/>
    </location>
</feature>
<evidence type="ECO:0008006" key="9">
    <source>
        <dbReference type="Google" id="ProtNLM"/>
    </source>
</evidence>
<comment type="subcellular location">
    <subcellularLocation>
        <location evidence="1">Membrane</location>
        <topology evidence="1">Multi-pass membrane protein</topology>
    </subcellularLocation>
</comment>
<feature type="transmembrane region" description="Helical" evidence="7">
    <location>
        <begin position="232"/>
        <end position="251"/>
    </location>
</feature>
<evidence type="ECO:0000256" key="1">
    <source>
        <dbReference type="ARBA" id="ARBA00004141"/>
    </source>
</evidence>
<dbReference type="AlphaFoldDB" id="A0A7S3PXW5"/>
<feature type="transmembrane region" description="Helical" evidence="7">
    <location>
        <begin position="101"/>
        <end position="118"/>
    </location>
</feature>
<feature type="region of interest" description="Disordered" evidence="6">
    <location>
        <begin position="459"/>
        <end position="478"/>
    </location>
</feature>
<feature type="transmembrane region" description="Helical" evidence="7">
    <location>
        <begin position="130"/>
        <end position="146"/>
    </location>
</feature>
<reference evidence="8" key="1">
    <citation type="submission" date="2021-01" db="EMBL/GenBank/DDBJ databases">
        <authorList>
            <person name="Corre E."/>
            <person name="Pelletier E."/>
            <person name="Niang G."/>
            <person name="Scheremetjew M."/>
            <person name="Finn R."/>
            <person name="Kale V."/>
            <person name="Holt S."/>
            <person name="Cochrane G."/>
            <person name="Meng A."/>
            <person name="Brown T."/>
            <person name="Cohen L."/>
        </authorList>
    </citation>
    <scope>NUCLEOTIDE SEQUENCE</scope>
    <source>
        <strain evidence="8">MM31A-1</strain>
    </source>
</reference>
<sequence length="478" mass="52717">MPPEMIPNQYLATSFGTRQRSHQPRQSSQTGMGTNDYHDTGIKTESELLLFSNRNGSKSDIAEDDFVANATIPSADNSVTEVKHLLVLGVDLSGLSRKRQFLTCAGGVFGFSLLYGYLQELISVQLCDRQLGLFIAVMQFMGYAVWSKILNYHVKKKLAAKSIRENNSFSQQKMEVPVRYYILLSVLRAIDASMTNMAMAYLNYPAKTLMKSSRVVFTMLFGTLLGRKRYNATDYFVVLLMVTGLAIFMHADSRSSAVFQPLGIGMLTISLMCDGAIINMSEKIMKEYNVGQDEFIYKLYSIALVGIVGAAAVRGDLVEGSKYLLTPGTYGEILRGEDTTWSVRGKNFAIFLFASTGFFGSSCSALITKEFGALTMSITSTARKATTLFLSFALFNNVCTKEHVGGIALFIWALVAKSFRASRKGLGNSAMSRSNVNAYSRSQSGDKKQLIELEVMSSQSRDAGGMKRRTKRHGANIV</sequence>
<accession>A0A7S3PXW5</accession>
<keyword evidence="4 7" id="KW-1133">Transmembrane helix</keyword>
<feature type="transmembrane region" description="Helical" evidence="7">
    <location>
        <begin position="348"/>
        <end position="367"/>
    </location>
</feature>
<evidence type="ECO:0000256" key="7">
    <source>
        <dbReference type="SAM" id="Phobius"/>
    </source>
</evidence>
<dbReference type="PANTHER" id="PTHR10778:SF8">
    <property type="entry name" value="ADENOSINE 3'-PHOSPHO 5'-PHOSPHOSULFATE TRANSPORTER 2"/>
    <property type="match status" value="1"/>
</dbReference>
<feature type="transmembrane region" description="Helical" evidence="7">
    <location>
        <begin position="257"/>
        <end position="278"/>
    </location>
</feature>
<proteinExistence type="predicted"/>
<protein>
    <recommendedName>
        <fullName evidence="9">Sugar phosphate transporter domain-containing protein</fullName>
    </recommendedName>
</protein>
<gene>
    <name evidence="8" type="ORF">CDEB00056_LOCUS4174</name>
</gene>
<evidence type="ECO:0000256" key="4">
    <source>
        <dbReference type="ARBA" id="ARBA00022989"/>
    </source>
</evidence>
<keyword evidence="3 7" id="KW-0812">Transmembrane</keyword>
<evidence type="ECO:0000256" key="2">
    <source>
        <dbReference type="ARBA" id="ARBA00022448"/>
    </source>
</evidence>
<dbReference type="EMBL" id="HBIO01005813">
    <property type="protein sequence ID" value="CAE0459333.1"/>
    <property type="molecule type" value="Transcribed_RNA"/>
</dbReference>
<organism evidence="8">
    <name type="scientific">Chaetoceros debilis</name>
    <dbReference type="NCBI Taxonomy" id="122233"/>
    <lineage>
        <taxon>Eukaryota</taxon>
        <taxon>Sar</taxon>
        <taxon>Stramenopiles</taxon>
        <taxon>Ochrophyta</taxon>
        <taxon>Bacillariophyta</taxon>
        <taxon>Coscinodiscophyceae</taxon>
        <taxon>Chaetocerotophycidae</taxon>
        <taxon>Chaetocerotales</taxon>
        <taxon>Chaetocerotaceae</taxon>
        <taxon>Chaetoceros</taxon>
    </lineage>
</organism>